<sequence>TLRTQSNTRIHRRDYIIHTHPPRRPHEYLDSARIVRNHTRVYSAQRKTND</sequence>
<evidence type="ECO:0000313" key="2">
    <source>
        <dbReference type="Proteomes" id="UP000092154"/>
    </source>
</evidence>
<keyword evidence="2" id="KW-1185">Reference proteome</keyword>
<dbReference type="InParanoid" id="A0A1B7MFK4"/>
<dbReference type="EMBL" id="KV449435">
    <property type="protein sequence ID" value="OAX31368.1"/>
    <property type="molecule type" value="Genomic_DNA"/>
</dbReference>
<evidence type="ECO:0000313" key="1">
    <source>
        <dbReference type="EMBL" id="OAX31368.1"/>
    </source>
</evidence>
<dbReference type="Proteomes" id="UP000092154">
    <property type="component" value="Unassembled WGS sequence"/>
</dbReference>
<gene>
    <name evidence="1" type="ORF">K503DRAFT_777651</name>
</gene>
<feature type="non-terminal residue" evidence="1">
    <location>
        <position position="1"/>
    </location>
</feature>
<name>A0A1B7MFK4_9AGAM</name>
<proteinExistence type="predicted"/>
<organism evidence="1 2">
    <name type="scientific">Rhizopogon vinicolor AM-OR11-026</name>
    <dbReference type="NCBI Taxonomy" id="1314800"/>
    <lineage>
        <taxon>Eukaryota</taxon>
        <taxon>Fungi</taxon>
        <taxon>Dikarya</taxon>
        <taxon>Basidiomycota</taxon>
        <taxon>Agaricomycotina</taxon>
        <taxon>Agaricomycetes</taxon>
        <taxon>Agaricomycetidae</taxon>
        <taxon>Boletales</taxon>
        <taxon>Suillineae</taxon>
        <taxon>Rhizopogonaceae</taxon>
        <taxon>Rhizopogon</taxon>
    </lineage>
</organism>
<protein>
    <submittedName>
        <fullName evidence="1">Uncharacterized protein</fullName>
    </submittedName>
</protein>
<accession>A0A1B7MFK4</accession>
<dbReference type="AlphaFoldDB" id="A0A1B7MFK4"/>
<reference evidence="1 2" key="1">
    <citation type="submission" date="2016-06" db="EMBL/GenBank/DDBJ databases">
        <title>Comparative genomics of the ectomycorrhizal sister species Rhizopogon vinicolor and Rhizopogon vesiculosus (Basidiomycota: Boletales) reveals a divergence of the mating type B locus.</title>
        <authorList>
            <consortium name="DOE Joint Genome Institute"/>
            <person name="Mujic A.B."/>
            <person name="Kuo A."/>
            <person name="Tritt A."/>
            <person name="Lipzen A."/>
            <person name="Chen C."/>
            <person name="Johnson J."/>
            <person name="Sharma A."/>
            <person name="Barry K."/>
            <person name="Grigoriev I.V."/>
            <person name="Spatafora J.W."/>
        </authorList>
    </citation>
    <scope>NUCLEOTIDE SEQUENCE [LARGE SCALE GENOMIC DNA]</scope>
    <source>
        <strain evidence="1 2">AM-OR11-026</strain>
    </source>
</reference>